<sequence>MPKVIDIIRQRLAAQQPFYSFEFFPPKTDEQTQAVYNRMDSLKQLCPCYCDVTFGAGGSTTARSLQVVETFQNYHGMETMLHLTCTNMNEESISRLLEEVKSRHLQNILALRGDPPEGQTHFVATDARFQYAVDLVRFIREKHGDYFNIAVAGYPEKHLEAASYEEDLKHLKEKIDAGADMIVTQMCFSPPVFEKFVNDCRALGIQCPIIPGILLFGNYAGVHRMATLSGVAIPEKMEERLLQIKDDNAAVSAYAVDLAVEMVQYCMARGMLGFHFYVLNLEKAVKTTLTRLGWPIINQASRTLPFLEPGQTFQAALGEARFEMPLLNALVPAYRMAAARGDPEFRKQVDRRTIWGAAVAGPADVNGVFGAYYEGKIHRLPWSEDPVPRTLASCRADLADLAKHGVWAVHAQNGLVQVPSTDPIHGWGGPDGLVSQLAGLEFFMPKAKFAPFMAAVNPAAALVHAVHISEGTFTNVTTGAEVIPTAWGQWGEEKRLATVMDAPRFNAAAIEAFALWLSKWATLYAEGSSSRQALEAIQQDVVFVSMLAPQPQTTLTSLIAILKLHY</sequence>
<evidence type="ECO:0000256" key="4">
    <source>
        <dbReference type="ARBA" id="ARBA00022630"/>
    </source>
</evidence>
<proteinExistence type="inferred from homology"/>
<keyword evidence="4" id="KW-0285">Flavoprotein</keyword>
<dbReference type="InterPro" id="IPR053806">
    <property type="entry name" value="MTHFR_C"/>
</dbReference>
<comment type="pathway">
    <text evidence="2">One-carbon metabolism; tetrahydrofolate interconversion.</text>
</comment>
<organism evidence="8 9">
    <name type="scientific">Paratrimastix pyriformis</name>
    <dbReference type="NCBI Taxonomy" id="342808"/>
    <lineage>
        <taxon>Eukaryota</taxon>
        <taxon>Metamonada</taxon>
        <taxon>Preaxostyla</taxon>
        <taxon>Paratrimastigidae</taxon>
        <taxon>Paratrimastix</taxon>
    </lineage>
</organism>
<dbReference type="Pfam" id="PF21895">
    <property type="entry name" value="MTHFR_C"/>
    <property type="match status" value="1"/>
</dbReference>
<dbReference type="Proteomes" id="UP001141327">
    <property type="component" value="Unassembled WGS sequence"/>
</dbReference>
<comment type="caution">
    <text evidence="8">The sequence shown here is derived from an EMBL/GenBank/DDBJ whole genome shotgun (WGS) entry which is preliminary data.</text>
</comment>
<gene>
    <name evidence="8" type="ORF">PAPYR_5097</name>
</gene>
<evidence type="ECO:0000256" key="6">
    <source>
        <dbReference type="ARBA" id="ARBA00023002"/>
    </source>
</evidence>
<dbReference type="EMBL" id="JAPMOS010000023">
    <property type="protein sequence ID" value="KAJ4459045.1"/>
    <property type="molecule type" value="Genomic_DNA"/>
</dbReference>
<keyword evidence="6" id="KW-0560">Oxidoreductase</keyword>
<reference evidence="8" key="1">
    <citation type="journal article" date="2022" name="bioRxiv">
        <title>Genomics of Preaxostyla Flagellates Illuminates Evolutionary Transitions and the Path Towards Mitochondrial Loss.</title>
        <authorList>
            <person name="Novak L.V.F."/>
            <person name="Treitli S.C."/>
            <person name="Pyrih J."/>
            <person name="Halakuc P."/>
            <person name="Pipaliya S.V."/>
            <person name="Vacek V."/>
            <person name="Brzon O."/>
            <person name="Soukal P."/>
            <person name="Eme L."/>
            <person name="Dacks J.B."/>
            <person name="Karnkowska A."/>
            <person name="Elias M."/>
            <person name="Hampl V."/>
        </authorList>
    </citation>
    <scope>NUCLEOTIDE SEQUENCE</scope>
    <source>
        <strain evidence="8">RCP-MX</strain>
    </source>
</reference>
<evidence type="ECO:0000259" key="7">
    <source>
        <dbReference type="Pfam" id="PF21895"/>
    </source>
</evidence>
<dbReference type="Gene3D" id="3.20.20.220">
    <property type="match status" value="1"/>
</dbReference>
<dbReference type="InterPro" id="IPR004621">
    <property type="entry name" value="Fadh2_euk"/>
</dbReference>
<dbReference type="InterPro" id="IPR003171">
    <property type="entry name" value="Mehydrof_redctse-like"/>
</dbReference>
<keyword evidence="9" id="KW-1185">Reference proteome</keyword>
<evidence type="ECO:0000313" key="9">
    <source>
        <dbReference type="Proteomes" id="UP001141327"/>
    </source>
</evidence>
<evidence type="ECO:0000256" key="1">
    <source>
        <dbReference type="ARBA" id="ARBA00001974"/>
    </source>
</evidence>
<accession>A0ABQ8UQQ9</accession>
<evidence type="ECO:0000256" key="5">
    <source>
        <dbReference type="ARBA" id="ARBA00022827"/>
    </source>
</evidence>
<dbReference type="InterPro" id="IPR029041">
    <property type="entry name" value="FAD-linked_oxidoreductase-like"/>
</dbReference>
<comment type="cofactor">
    <cofactor evidence="1">
        <name>FAD</name>
        <dbReference type="ChEBI" id="CHEBI:57692"/>
    </cofactor>
</comment>
<dbReference type="PANTHER" id="PTHR45754">
    <property type="entry name" value="METHYLENETETRAHYDROFOLATE REDUCTASE"/>
    <property type="match status" value="1"/>
</dbReference>
<feature type="domain" description="MTHFR SAM-binding regulatory" evidence="7">
    <location>
        <begin position="354"/>
        <end position="546"/>
    </location>
</feature>
<evidence type="ECO:0000313" key="8">
    <source>
        <dbReference type="EMBL" id="KAJ4459045.1"/>
    </source>
</evidence>
<dbReference type="PANTHER" id="PTHR45754:SF3">
    <property type="entry name" value="METHYLENETETRAHYDROFOLATE REDUCTASE (NADPH)"/>
    <property type="match status" value="1"/>
</dbReference>
<dbReference type="Pfam" id="PF02219">
    <property type="entry name" value="MTHFR"/>
    <property type="match status" value="1"/>
</dbReference>
<keyword evidence="5" id="KW-0274">FAD</keyword>
<protein>
    <submittedName>
        <fullName evidence="8">Methylenetetrahydrofolate reductase 1</fullName>
    </submittedName>
</protein>
<evidence type="ECO:0000256" key="3">
    <source>
        <dbReference type="ARBA" id="ARBA00006743"/>
    </source>
</evidence>
<dbReference type="SUPFAM" id="SSF51730">
    <property type="entry name" value="FAD-linked oxidoreductase"/>
    <property type="match status" value="1"/>
</dbReference>
<evidence type="ECO:0000256" key="2">
    <source>
        <dbReference type="ARBA" id="ARBA00004777"/>
    </source>
</evidence>
<name>A0ABQ8UQQ9_9EUKA</name>
<comment type="similarity">
    <text evidence="3">Belongs to the methylenetetrahydrofolate reductase family.</text>
</comment>
<dbReference type="CDD" id="cd00537">
    <property type="entry name" value="MTHFR"/>
    <property type="match status" value="1"/>
</dbReference>
<dbReference type="NCBIfam" id="TIGR00677">
    <property type="entry name" value="fadh2_euk"/>
    <property type="match status" value="1"/>
</dbReference>